<dbReference type="AlphaFoldDB" id="D7C549"/>
<dbReference type="PATRIC" id="fig|749414.3.peg.5329"/>
<dbReference type="EMBL" id="CP002047">
    <property type="protein sequence ID" value="ADI08275.1"/>
    <property type="molecule type" value="Genomic_DNA"/>
</dbReference>
<feature type="transmembrane region" description="Helical" evidence="1">
    <location>
        <begin position="26"/>
        <end position="44"/>
    </location>
</feature>
<evidence type="ECO:0000313" key="2">
    <source>
        <dbReference type="EMBL" id="ADI08275.1"/>
    </source>
</evidence>
<evidence type="ECO:0000313" key="3">
    <source>
        <dbReference type="Proteomes" id="UP000000377"/>
    </source>
</evidence>
<organism evidence="2 3">
    <name type="scientific">Streptomyces bingchenggensis (strain BCW-1)</name>
    <dbReference type="NCBI Taxonomy" id="749414"/>
    <lineage>
        <taxon>Bacteria</taxon>
        <taxon>Bacillati</taxon>
        <taxon>Actinomycetota</taxon>
        <taxon>Actinomycetes</taxon>
        <taxon>Kitasatosporales</taxon>
        <taxon>Streptomycetaceae</taxon>
        <taxon>Streptomyces</taxon>
    </lineage>
</organism>
<keyword evidence="3" id="KW-1185">Reference proteome</keyword>
<proteinExistence type="predicted"/>
<keyword evidence="1" id="KW-0472">Membrane</keyword>
<reference evidence="2 3" key="1">
    <citation type="journal article" date="2010" name="J. Bacteriol.">
        <title>Genome sequence of the milbemycin-producing bacterium Streptomyces bingchenggensis.</title>
        <authorList>
            <person name="Wang X.J."/>
            <person name="Yan Y.J."/>
            <person name="Zhang B."/>
            <person name="An J."/>
            <person name="Wang J.J."/>
            <person name="Tian J."/>
            <person name="Jiang L."/>
            <person name="Chen Y.H."/>
            <person name="Huang S.X."/>
            <person name="Yin M."/>
            <person name="Zhang J."/>
            <person name="Gao A.L."/>
            <person name="Liu C.X."/>
            <person name="Zhu Z.X."/>
            <person name="Xiang W.S."/>
        </authorList>
    </citation>
    <scope>NUCLEOTIDE SEQUENCE [LARGE SCALE GENOMIC DNA]</scope>
    <source>
        <strain evidence="2 3">BCW-1</strain>
    </source>
</reference>
<sequence>MNIAHGEVLGAVVRAVEAANRTPEFFTWYAIVLAVLLVATVVTLRHR</sequence>
<dbReference type="Proteomes" id="UP000000377">
    <property type="component" value="Chromosome"/>
</dbReference>
<evidence type="ECO:0000256" key="1">
    <source>
        <dbReference type="SAM" id="Phobius"/>
    </source>
</evidence>
<dbReference type="HOGENOM" id="CLU_3173524_0_0_11"/>
<protein>
    <submittedName>
        <fullName evidence="2">Uncharacterized protein</fullName>
    </submittedName>
</protein>
<accession>D7C549</accession>
<dbReference type="RefSeq" id="WP_014177742.1">
    <property type="nucleotide sequence ID" value="NC_016582.1"/>
</dbReference>
<dbReference type="KEGG" id="sbh:SBI_05155"/>
<keyword evidence="1" id="KW-0812">Transmembrane</keyword>
<gene>
    <name evidence="2" type="ordered locus">SBI_05155</name>
</gene>
<keyword evidence="1" id="KW-1133">Transmembrane helix</keyword>
<name>D7C549_STRBB</name>